<dbReference type="InterPro" id="IPR000700">
    <property type="entry name" value="PAS-assoc_C"/>
</dbReference>
<dbReference type="CDD" id="cd01949">
    <property type="entry name" value="GGDEF"/>
    <property type="match status" value="1"/>
</dbReference>
<evidence type="ECO:0000259" key="3">
    <source>
        <dbReference type="PROSITE" id="PS50113"/>
    </source>
</evidence>
<name>A0A8J3WQ64_9ACTN</name>
<dbReference type="RefSeq" id="WP_204067572.1">
    <property type="nucleotide sequence ID" value="NZ_BOOJ01000053.1"/>
</dbReference>
<dbReference type="InterPro" id="IPR031621">
    <property type="entry name" value="HisKA_7TM"/>
</dbReference>
<proteinExistence type="predicted"/>
<evidence type="ECO:0000313" key="6">
    <source>
        <dbReference type="Proteomes" id="UP000619788"/>
    </source>
</evidence>
<dbReference type="AlphaFoldDB" id="A0A8J3WQ64"/>
<keyword evidence="6" id="KW-1185">Reference proteome</keyword>
<gene>
    <name evidence="5" type="ORF">Psi01_61060</name>
</gene>
<evidence type="ECO:0000256" key="1">
    <source>
        <dbReference type="SAM" id="Coils"/>
    </source>
</evidence>
<evidence type="ECO:0000256" key="2">
    <source>
        <dbReference type="SAM" id="Phobius"/>
    </source>
</evidence>
<dbReference type="InterPro" id="IPR043128">
    <property type="entry name" value="Rev_trsase/Diguanyl_cyclase"/>
</dbReference>
<protein>
    <submittedName>
        <fullName evidence="5">GGDEF domain-containing protein</fullName>
    </submittedName>
</protein>
<dbReference type="GO" id="GO:0052621">
    <property type="term" value="F:diguanylate cyclase activity"/>
    <property type="evidence" value="ECO:0007669"/>
    <property type="project" value="TreeGrafter"/>
</dbReference>
<feature type="transmembrane region" description="Helical" evidence="2">
    <location>
        <begin position="38"/>
        <end position="60"/>
    </location>
</feature>
<accession>A0A8J3WQ64</accession>
<dbReference type="Gene3D" id="3.30.450.20">
    <property type="entry name" value="PAS domain"/>
    <property type="match status" value="1"/>
</dbReference>
<dbReference type="Pfam" id="PF13188">
    <property type="entry name" value="PAS_8"/>
    <property type="match status" value="1"/>
</dbReference>
<dbReference type="PROSITE" id="PS50887">
    <property type="entry name" value="GGDEF"/>
    <property type="match status" value="1"/>
</dbReference>
<dbReference type="CDD" id="cd00130">
    <property type="entry name" value="PAS"/>
    <property type="match status" value="1"/>
</dbReference>
<keyword evidence="2" id="KW-0812">Transmembrane</keyword>
<dbReference type="GO" id="GO:0043709">
    <property type="term" value="P:cell adhesion involved in single-species biofilm formation"/>
    <property type="evidence" value="ECO:0007669"/>
    <property type="project" value="TreeGrafter"/>
</dbReference>
<feature type="domain" description="PAC" evidence="3">
    <location>
        <begin position="295"/>
        <end position="347"/>
    </location>
</feature>
<evidence type="ECO:0000259" key="4">
    <source>
        <dbReference type="PROSITE" id="PS50887"/>
    </source>
</evidence>
<organism evidence="5 6">
    <name type="scientific">Planobispora siamensis</name>
    <dbReference type="NCBI Taxonomy" id="936338"/>
    <lineage>
        <taxon>Bacteria</taxon>
        <taxon>Bacillati</taxon>
        <taxon>Actinomycetota</taxon>
        <taxon>Actinomycetes</taxon>
        <taxon>Streptosporangiales</taxon>
        <taxon>Streptosporangiaceae</taxon>
        <taxon>Planobispora</taxon>
    </lineage>
</organism>
<dbReference type="PANTHER" id="PTHR45138">
    <property type="entry name" value="REGULATORY COMPONENTS OF SENSORY TRANSDUCTION SYSTEM"/>
    <property type="match status" value="1"/>
</dbReference>
<dbReference type="GO" id="GO:0005886">
    <property type="term" value="C:plasma membrane"/>
    <property type="evidence" value="ECO:0007669"/>
    <property type="project" value="TreeGrafter"/>
</dbReference>
<reference evidence="5 6" key="1">
    <citation type="submission" date="2021-01" db="EMBL/GenBank/DDBJ databases">
        <title>Whole genome shotgun sequence of Planobispora siamensis NBRC 107568.</title>
        <authorList>
            <person name="Komaki H."/>
            <person name="Tamura T."/>
        </authorList>
    </citation>
    <scope>NUCLEOTIDE SEQUENCE [LARGE SCALE GENOMIC DNA]</scope>
    <source>
        <strain evidence="5 6">NBRC 107568</strain>
    </source>
</reference>
<dbReference type="SUPFAM" id="SSF55073">
    <property type="entry name" value="Nucleotide cyclase"/>
    <property type="match status" value="1"/>
</dbReference>
<dbReference type="NCBIfam" id="TIGR00254">
    <property type="entry name" value="GGDEF"/>
    <property type="match status" value="1"/>
</dbReference>
<feature type="transmembrane region" description="Helical" evidence="2">
    <location>
        <begin position="102"/>
        <end position="121"/>
    </location>
</feature>
<dbReference type="SUPFAM" id="SSF55785">
    <property type="entry name" value="PYP-like sensor domain (PAS domain)"/>
    <property type="match status" value="1"/>
</dbReference>
<dbReference type="GO" id="GO:1902201">
    <property type="term" value="P:negative regulation of bacterial-type flagellum-dependent cell motility"/>
    <property type="evidence" value="ECO:0007669"/>
    <property type="project" value="TreeGrafter"/>
</dbReference>
<dbReference type="SMART" id="SM00267">
    <property type="entry name" value="GGDEF"/>
    <property type="match status" value="1"/>
</dbReference>
<dbReference type="Pfam" id="PF00990">
    <property type="entry name" value="GGDEF"/>
    <property type="match status" value="1"/>
</dbReference>
<keyword evidence="2" id="KW-0472">Membrane</keyword>
<dbReference type="InterPro" id="IPR050469">
    <property type="entry name" value="Diguanylate_Cyclase"/>
</dbReference>
<dbReference type="InterPro" id="IPR000160">
    <property type="entry name" value="GGDEF_dom"/>
</dbReference>
<dbReference type="InterPro" id="IPR000014">
    <property type="entry name" value="PAS"/>
</dbReference>
<dbReference type="PANTHER" id="PTHR45138:SF9">
    <property type="entry name" value="DIGUANYLATE CYCLASE DGCM-RELATED"/>
    <property type="match status" value="1"/>
</dbReference>
<feature type="transmembrane region" description="Helical" evidence="2">
    <location>
        <begin position="174"/>
        <end position="196"/>
    </location>
</feature>
<dbReference type="Pfam" id="PF16927">
    <property type="entry name" value="HisKA_7TM"/>
    <property type="match status" value="1"/>
</dbReference>
<dbReference type="InterPro" id="IPR035965">
    <property type="entry name" value="PAS-like_dom_sf"/>
</dbReference>
<keyword evidence="2" id="KW-1133">Transmembrane helix</keyword>
<sequence length="556" mass="59616">MAGDSLLALIFVLSAVVAFTVAALAWRRRHVTPAVSTLAFLAAGIGGWSTTDVVLVLTGVPVTAPLAAAAKFAAVSCVVAGFFCLSLAVVDRAWRLSRRTAALLAVEPVLLLATVLTDHMHHLFHASQASSGAQVPAFGPLFWVHAVYSYLLLVSGGIRMAHAWSRGPRLLRPVYAATLLGALPPALADVLTLMGVADGVDITPIGFCLSMTVIYWSLMRSSVHELVAVERTHVFDVISDMVTTVDRSGRILDLNPAAERMFRRIVPGLPSRLSGLPITELLGESFLPDRAEDGLEIDRTVVDADGCVVDLSARLGVLHDSRNEWVGWVLVARDVTALNAQRRQLEEANAQLNEKQRGLQEANEQLREQVATIEALRANLAEQAVRDTLTGLHNRRFLMTALDREMNLATAQDTPLSVALLDIDHFKQINDRYGHGAGDQVLIRFAKLLGGKVRQGDIVARYGGEEFVIALPGATGEQALARMNELRLWVTAGRIPAGGHTLSVTFSAGVAERVPGQNLAELLHAADEALYVAKGAGRNRVELAATEPPGPSSAAA</sequence>
<feature type="transmembrane region" description="Helical" evidence="2">
    <location>
        <begin position="66"/>
        <end position="90"/>
    </location>
</feature>
<feature type="transmembrane region" description="Helical" evidence="2">
    <location>
        <begin position="141"/>
        <end position="162"/>
    </location>
</feature>
<keyword evidence="1" id="KW-0175">Coiled coil</keyword>
<dbReference type="FunFam" id="3.30.70.270:FF:000001">
    <property type="entry name" value="Diguanylate cyclase domain protein"/>
    <property type="match status" value="1"/>
</dbReference>
<feature type="coiled-coil region" evidence="1">
    <location>
        <begin position="335"/>
        <end position="383"/>
    </location>
</feature>
<dbReference type="PROSITE" id="PS50113">
    <property type="entry name" value="PAC"/>
    <property type="match status" value="1"/>
</dbReference>
<comment type="caution">
    <text evidence="5">The sequence shown here is derived from an EMBL/GenBank/DDBJ whole genome shotgun (WGS) entry which is preliminary data.</text>
</comment>
<dbReference type="Proteomes" id="UP000619788">
    <property type="component" value="Unassembled WGS sequence"/>
</dbReference>
<dbReference type="Gene3D" id="3.30.70.270">
    <property type="match status" value="1"/>
</dbReference>
<dbReference type="InterPro" id="IPR029787">
    <property type="entry name" value="Nucleotide_cyclase"/>
</dbReference>
<feature type="domain" description="GGDEF" evidence="4">
    <location>
        <begin position="414"/>
        <end position="546"/>
    </location>
</feature>
<feature type="transmembrane region" description="Helical" evidence="2">
    <location>
        <begin position="6"/>
        <end position="26"/>
    </location>
</feature>
<evidence type="ECO:0000313" key="5">
    <source>
        <dbReference type="EMBL" id="GIH95476.1"/>
    </source>
</evidence>
<dbReference type="EMBL" id="BOOJ01000053">
    <property type="protein sequence ID" value="GIH95476.1"/>
    <property type="molecule type" value="Genomic_DNA"/>
</dbReference>